<dbReference type="GO" id="GO:0005524">
    <property type="term" value="F:ATP binding"/>
    <property type="evidence" value="ECO:0007669"/>
    <property type="project" value="UniProtKB-KW"/>
</dbReference>
<keyword evidence="1" id="KW-0067">ATP-binding</keyword>
<keyword evidence="1" id="KW-0547">Nucleotide-binding</keyword>
<dbReference type="Pfam" id="PF13671">
    <property type="entry name" value="AAA_33"/>
    <property type="match status" value="1"/>
</dbReference>
<dbReference type="RefSeq" id="WP_316435439.1">
    <property type="nucleotide sequence ID" value="NZ_CP053586.1"/>
</dbReference>
<dbReference type="EMBL" id="CP053586">
    <property type="protein sequence ID" value="WNZ23711.1"/>
    <property type="molecule type" value="Genomic_DNA"/>
</dbReference>
<dbReference type="AlphaFoldDB" id="A0AA96WLU8"/>
<dbReference type="InterPro" id="IPR027417">
    <property type="entry name" value="P-loop_NTPase"/>
</dbReference>
<name>A0AA96WLU8_9CYAN</name>
<protein>
    <submittedName>
        <fullName evidence="1">ATP-binding protein</fullName>
    </submittedName>
</protein>
<accession>A0AA96WLU8</accession>
<sequence>MSNNQEQAYLYLLCGLPCSGKTTFASRLAKEQGAVVFSLDRLVLGLFPEEDNFDTHRKYVQRVNNVFFPIVHDLLCRGCSVVMDFPAHTKSERNSLRQVAIQAGAKVQLYHLQADLEVITERIQQRNANLRDGEYYIPNWLLNMIITKFESPDSSENPIEIWLEW</sequence>
<organism evidence="1">
    <name type="scientific">Leptolyngbya sp. NK1-12</name>
    <dbReference type="NCBI Taxonomy" id="2547451"/>
    <lineage>
        <taxon>Bacteria</taxon>
        <taxon>Bacillati</taxon>
        <taxon>Cyanobacteriota</taxon>
        <taxon>Cyanophyceae</taxon>
        <taxon>Leptolyngbyales</taxon>
        <taxon>Leptolyngbyaceae</taxon>
        <taxon>Leptolyngbya group</taxon>
        <taxon>Leptolyngbya</taxon>
    </lineage>
</organism>
<gene>
    <name evidence="1" type="ORF">HJG54_13180</name>
</gene>
<dbReference type="Gene3D" id="3.40.50.300">
    <property type="entry name" value="P-loop containing nucleotide triphosphate hydrolases"/>
    <property type="match status" value="1"/>
</dbReference>
<evidence type="ECO:0000313" key="1">
    <source>
        <dbReference type="EMBL" id="WNZ23711.1"/>
    </source>
</evidence>
<dbReference type="SUPFAM" id="SSF52540">
    <property type="entry name" value="P-loop containing nucleoside triphosphate hydrolases"/>
    <property type="match status" value="1"/>
</dbReference>
<reference evidence="1" key="1">
    <citation type="submission" date="2020-05" db="EMBL/GenBank/DDBJ databases">
        <authorList>
            <person name="Zhu T."/>
            <person name="Keshari N."/>
            <person name="Lu X."/>
        </authorList>
    </citation>
    <scope>NUCLEOTIDE SEQUENCE</scope>
    <source>
        <strain evidence="1">NK1-12</strain>
    </source>
</reference>
<proteinExistence type="predicted"/>